<dbReference type="PANTHER" id="PTHR24413">
    <property type="entry name" value="SPECKLE-TYPE POZ PROTEIN"/>
    <property type="match status" value="1"/>
</dbReference>
<organism evidence="3 4">
    <name type="scientific">Madurella fahalii</name>
    <dbReference type="NCBI Taxonomy" id="1157608"/>
    <lineage>
        <taxon>Eukaryota</taxon>
        <taxon>Fungi</taxon>
        <taxon>Dikarya</taxon>
        <taxon>Ascomycota</taxon>
        <taxon>Pezizomycotina</taxon>
        <taxon>Sordariomycetes</taxon>
        <taxon>Sordariomycetidae</taxon>
        <taxon>Sordariales</taxon>
        <taxon>Sordariales incertae sedis</taxon>
        <taxon>Madurella</taxon>
    </lineage>
</organism>
<name>A0ABQ0GGT5_9PEZI</name>
<dbReference type="EMBL" id="BAAFSV010000004">
    <property type="protein sequence ID" value="GAB1316963.1"/>
    <property type="molecule type" value="Genomic_DNA"/>
</dbReference>
<dbReference type="SMART" id="SM00225">
    <property type="entry name" value="BTB"/>
    <property type="match status" value="1"/>
</dbReference>
<reference evidence="3 4" key="1">
    <citation type="submission" date="2024-09" db="EMBL/GenBank/DDBJ databases">
        <title>Itraconazole resistance in Madurella fahalii resulting from another homologue of gene encoding cytochrome P450 14-alpha sterol demethylase (CYP51).</title>
        <authorList>
            <person name="Yoshioka I."/>
            <person name="Fahal A.H."/>
            <person name="Kaneko S."/>
            <person name="Yaguchi T."/>
        </authorList>
    </citation>
    <scope>NUCLEOTIDE SEQUENCE [LARGE SCALE GENOMIC DNA]</scope>
    <source>
        <strain evidence="3 4">IFM 68171</strain>
    </source>
</reference>
<dbReference type="GeneID" id="98177916"/>
<dbReference type="InterPro" id="IPR000210">
    <property type="entry name" value="BTB/POZ_dom"/>
</dbReference>
<dbReference type="Pfam" id="PF00651">
    <property type="entry name" value="BTB"/>
    <property type="match status" value="1"/>
</dbReference>
<gene>
    <name evidence="3" type="ORF">MFIFM68171_07173</name>
</gene>
<proteinExistence type="predicted"/>
<feature type="domain" description="BTB" evidence="2">
    <location>
        <begin position="19"/>
        <end position="86"/>
    </location>
</feature>
<sequence>MGNRFLSSDENLLRSGLFSDVTIKCGDRTWKLHKSILCTRSVWFEKALTGSFQEAQSGIITIENFEPEAVDWVLCYIYTGSCDVPNLKPDRGAKTHFVTCYEVYTVADYFALTTLAEIALDALTAEFDMRLGPIQLQYESCSDWLPELFEAIRMVYAETPGSDDASLSPIHKAFLSFVHTARFYFLQNAEFNRFLDEDAPEFALALFRAMRTTGDFFAWPPDPQCSYCRMKPTRGLKGYYTHLATEIPRLVTSCYTCAGKRDLPSGMTNWSSKKNPAESLNGTGTGTVWASSSKQF</sequence>
<dbReference type="RefSeq" id="XP_070918694.1">
    <property type="nucleotide sequence ID" value="XM_071062593.1"/>
</dbReference>
<accession>A0ABQ0GGT5</accession>
<dbReference type="InterPro" id="IPR011333">
    <property type="entry name" value="SKP1/BTB/POZ_sf"/>
</dbReference>
<evidence type="ECO:0000313" key="3">
    <source>
        <dbReference type="EMBL" id="GAB1316963.1"/>
    </source>
</evidence>
<protein>
    <recommendedName>
        <fullName evidence="2">BTB domain-containing protein</fullName>
    </recommendedName>
</protein>
<keyword evidence="4" id="KW-1185">Reference proteome</keyword>
<comment type="caution">
    <text evidence="3">The sequence shown here is derived from an EMBL/GenBank/DDBJ whole genome shotgun (WGS) entry which is preliminary data.</text>
</comment>
<evidence type="ECO:0000256" key="1">
    <source>
        <dbReference type="SAM" id="MobiDB-lite"/>
    </source>
</evidence>
<evidence type="ECO:0000313" key="4">
    <source>
        <dbReference type="Proteomes" id="UP001628179"/>
    </source>
</evidence>
<evidence type="ECO:0000259" key="2">
    <source>
        <dbReference type="PROSITE" id="PS50097"/>
    </source>
</evidence>
<dbReference type="Gene3D" id="3.30.710.10">
    <property type="entry name" value="Potassium Channel Kv1.1, Chain A"/>
    <property type="match status" value="1"/>
</dbReference>
<dbReference type="PROSITE" id="PS50097">
    <property type="entry name" value="BTB"/>
    <property type="match status" value="1"/>
</dbReference>
<feature type="region of interest" description="Disordered" evidence="1">
    <location>
        <begin position="268"/>
        <end position="296"/>
    </location>
</feature>
<dbReference type="Proteomes" id="UP001628179">
    <property type="component" value="Unassembled WGS sequence"/>
</dbReference>
<dbReference type="SUPFAM" id="SSF54695">
    <property type="entry name" value="POZ domain"/>
    <property type="match status" value="1"/>
</dbReference>
<dbReference type="CDD" id="cd18186">
    <property type="entry name" value="BTB_POZ_ZBTB_KLHL-like"/>
    <property type="match status" value="1"/>
</dbReference>